<keyword evidence="4" id="KW-0694">RNA-binding</keyword>
<evidence type="ECO:0000256" key="2">
    <source>
        <dbReference type="ARBA" id="ARBA00022679"/>
    </source>
</evidence>
<dbReference type="PROSITE" id="PS51686">
    <property type="entry name" value="SAM_MT_RSMB_NOP"/>
    <property type="match status" value="1"/>
</dbReference>
<dbReference type="GO" id="GO:0008173">
    <property type="term" value="F:RNA methyltransferase activity"/>
    <property type="evidence" value="ECO:0007669"/>
    <property type="project" value="InterPro"/>
</dbReference>
<dbReference type="InterPro" id="IPR023267">
    <property type="entry name" value="RCMT"/>
</dbReference>
<dbReference type="PANTHER" id="PTHR22807:SF30">
    <property type="entry name" value="28S RRNA (CYTOSINE(4447)-C(5))-METHYLTRANSFERASE-RELATED"/>
    <property type="match status" value="1"/>
</dbReference>
<evidence type="ECO:0000259" key="5">
    <source>
        <dbReference type="PROSITE" id="PS51686"/>
    </source>
</evidence>
<dbReference type="Gene3D" id="3.40.50.150">
    <property type="entry name" value="Vaccinia Virus protein VP39"/>
    <property type="match status" value="1"/>
</dbReference>
<dbReference type="Proteomes" id="UP000037210">
    <property type="component" value="Unassembled WGS sequence"/>
</dbReference>
<reference evidence="6 7" key="1">
    <citation type="submission" date="2015-06" db="EMBL/GenBank/DDBJ databases">
        <title>New insights into the roles of widespread benthic archaea in carbon and nitrogen cycling.</title>
        <authorList>
            <person name="Lazar C.S."/>
            <person name="Baker B.J."/>
            <person name="Seitz K.W."/>
            <person name="Hyde A.S."/>
            <person name="Dick G.J."/>
            <person name="Hinrichs K.-U."/>
            <person name="Teske A.P."/>
        </authorList>
    </citation>
    <scope>NUCLEOTIDE SEQUENCE [LARGE SCALE GENOMIC DNA]</scope>
    <source>
        <strain evidence="6">DG-45</strain>
    </source>
</reference>
<dbReference type="GO" id="GO:0003723">
    <property type="term" value="F:RNA binding"/>
    <property type="evidence" value="ECO:0007669"/>
    <property type="project" value="UniProtKB-KW"/>
</dbReference>
<evidence type="ECO:0000256" key="3">
    <source>
        <dbReference type="ARBA" id="ARBA00022691"/>
    </source>
</evidence>
<dbReference type="PRINTS" id="PR02008">
    <property type="entry name" value="RCMTFAMILY"/>
</dbReference>
<dbReference type="InterPro" id="IPR001678">
    <property type="entry name" value="MeTrfase_RsmB-F_NOP2_dom"/>
</dbReference>
<dbReference type="GO" id="GO:0001510">
    <property type="term" value="P:RNA methylation"/>
    <property type="evidence" value="ECO:0007669"/>
    <property type="project" value="InterPro"/>
</dbReference>
<dbReference type="Pfam" id="PF01189">
    <property type="entry name" value="Methyltr_RsmB-F"/>
    <property type="match status" value="1"/>
</dbReference>
<keyword evidence="3" id="KW-0949">S-adenosyl-L-methionine</keyword>
<protein>
    <recommendedName>
        <fullName evidence="5">SAM-dependent MTase RsmB/NOP-type domain-containing protein</fullName>
    </recommendedName>
</protein>
<keyword evidence="2" id="KW-0808">Transferase</keyword>
<feature type="domain" description="SAM-dependent MTase RsmB/NOP-type" evidence="5">
    <location>
        <begin position="1"/>
        <end position="148"/>
    </location>
</feature>
<comment type="caution">
    <text evidence="6">The sequence shown here is derived from an EMBL/GenBank/DDBJ whole genome shotgun (WGS) entry which is preliminary data.</text>
</comment>
<dbReference type="EMBL" id="LFWZ01000009">
    <property type="protein sequence ID" value="KON31227.1"/>
    <property type="molecule type" value="Genomic_DNA"/>
</dbReference>
<gene>
    <name evidence="6" type="ORF">AC482_01350</name>
</gene>
<accession>A0A0M0BRL1</accession>
<evidence type="ECO:0000313" key="7">
    <source>
        <dbReference type="Proteomes" id="UP000037210"/>
    </source>
</evidence>
<dbReference type="CDD" id="cd02440">
    <property type="entry name" value="AdoMet_MTases"/>
    <property type="match status" value="1"/>
</dbReference>
<dbReference type="SUPFAM" id="SSF53335">
    <property type="entry name" value="S-adenosyl-L-methionine-dependent methyltransferases"/>
    <property type="match status" value="1"/>
</dbReference>
<dbReference type="InterPro" id="IPR029063">
    <property type="entry name" value="SAM-dependent_MTases_sf"/>
</dbReference>
<proteinExistence type="predicted"/>
<dbReference type="PANTHER" id="PTHR22807">
    <property type="entry name" value="NOP2 YEAST -RELATED NOL1/NOP2/FMU SUN DOMAIN-CONTAINING"/>
    <property type="match status" value="1"/>
</dbReference>
<sequence>MDKLGVTNAESILGDATKLEDLPKEKADLVMLDPPCSGTGTFNGTPSGKWRITRRSIKRMAGLQRRLIENAALHVKEGGSLVYCTCSVTVEENEGVIKGFLEGHPEFRLIEAEPRIGAQGLLGLAAAQRLYPYMHECEGFFVAKLVKN</sequence>
<evidence type="ECO:0000256" key="1">
    <source>
        <dbReference type="ARBA" id="ARBA00022603"/>
    </source>
</evidence>
<evidence type="ECO:0000256" key="4">
    <source>
        <dbReference type="ARBA" id="ARBA00022884"/>
    </source>
</evidence>
<evidence type="ECO:0000313" key="6">
    <source>
        <dbReference type="EMBL" id="KON31227.1"/>
    </source>
</evidence>
<keyword evidence="1" id="KW-0489">Methyltransferase</keyword>
<dbReference type="AlphaFoldDB" id="A0A0M0BRL1"/>
<name>A0A0M0BRL1_9ARCH</name>
<organism evidence="6 7">
    <name type="scientific">miscellaneous Crenarchaeota group-15 archaeon DG-45</name>
    <dbReference type="NCBI Taxonomy" id="1685127"/>
    <lineage>
        <taxon>Archaea</taxon>
        <taxon>Candidatus Bathyarchaeota</taxon>
        <taxon>MCG-15</taxon>
    </lineage>
</organism>
<dbReference type="InterPro" id="IPR049560">
    <property type="entry name" value="MeTrfase_RsmB-F_NOP2_cat"/>
</dbReference>